<proteinExistence type="predicted"/>
<sequence length="182" mass="20116">MMLTTADIPQADVLWDVARVAEAIARGRMTAEEIGAYLGAKGQRQGLYYMQAARIIGLIEISEQTETAQLTKFGLAFTRYNRADQRSALRRQLLRYEPTRSVIAALRNAPEGLSRNDVARILQQLAPLAESTAQRRASTVTAWLTEIGLADWRDDRLYYCGPSLPLPLPATPHNSASFAPGV</sequence>
<dbReference type="Proteomes" id="UP000002008">
    <property type="component" value="Chromosome"/>
</dbReference>
<reference evidence="3" key="1">
    <citation type="journal article" date="2011" name="BMC Genomics">
        <title>Complete genome sequence of the filamentous anoxygenic phototrophic bacterium Chloroflexus aurantiacus.</title>
        <authorList>
            <person name="Tang K.H."/>
            <person name="Barry K."/>
            <person name="Chertkov O."/>
            <person name="Dalin E."/>
            <person name="Han C.S."/>
            <person name="Hauser L.J."/>
            <person name="Honchak B.M."/>
            <person name="Karbach L.E."/>
            <person name="Land M.L."/>
            <person name="Lapidus A."/>
            <person name="Larimer F.W."/>
            <person name="Mikhailova N."/>
            <person name="Pitluck S."/>
            <person name="Pierson B.K."/>
            <person name="Blankenship R.E."/>
        </authorList>
    </citation>
    <scope>NUCLEOTIDE SEQUENCE [LARGE SCALE GENOMIC DNA]</scope>
    <source>
        <strain evidence="3">ATCC 29366 / DSM 635 / J-10-fl</strain>
    </source>
</reference>
<dbReference type="InterPro" id="IPR055650">
    <property type="entry name" value="DUF7226"/>
</dbReference>
<dbReference type="RefSeq" id="WP_012256132.1">
    <property type="nucleotide sequence ID" value="NC_010175.1"/>
</dbReference>
<dbReference type="PATRIC" id="fig|324602.8.peg.258"/>
<dbReference type="EMBL" id="CP000909">
    <property type="protein sequence ID" value="ABY33476.1"/>
    <property type="molecule type" value="Genomic_DNA"/>
</dbReference>
<dbReference type="Pfam" id="PF23871">
    <property type="entry name" value="DUF7226"/>
    <property type="match status" value="1"/>
</dbReference>
<evidence type="ECO:0000313" key="2">
    <source>
        <dbReference type="EMBL" id="ABY33476.1"/>
    </source>
</evidence>
<evidence type="ECO:0000259" key="1">
    <source>
        <dbReference type="Pfam" id="PF23871"/>
    </source>
</evidence>
<dbReference type="eggNOG" id="ENOG5033GX9">
    <property type="taxonomic scope" value="Bacteria"/>
</dbReference>
<accession>A9WC83</accession>
<dbReference type="HOGENOM" id="CLU_1502394_0_0_0"/>
<gene>
    <name evidence="2" type="ordered locus">Caur_0223</name>
</gene>
<dbReference type="EnsemblBacteria" id="ABY33476">
    <property type="protein sequence ID" value="ABY33476"/>
    <property type="gene ID" value="Caur_0223"/>
</dbReference>
<keyword evidence="3" id="KW-1185">Reference proteome</keyword>
<dbReference type="InParanoid" id="A9WC83"/>
<name>A9WC83_CHLAA</name>
<feature type="domain" description="DUF7226" evidence="1">
    <location>
        <begin position="20"/>
        <end position="145"/>
    </location>
</feature>
<dbReference type="KEGG" id="cau:Caur_0223"/>
<dbReference type="AlphaFoldDB" id="A9WC83"/>
<evidence type="ECO:0000313" key="3">
    <source>
        <dbReference type="Proteomes" id="UP000002008"/>
    </source>
</evidence>
<protein>
    <recommendedName>
        <fullName evidence="1">DUF7226 domain-containing protein</fullName>
    </recommendedName>
</protein>
<organism evidence="2 3">
    <name type="scientific">Chloroflexus aurantiacus (strain ATCC 29366 / DSM 635 / J-10-fl)</name>
    <dbReference type="NCBI Taxonomy" id="324602"/>
    <lineage>
        <taxon>Bacteria</taxon>
        <taxon>Bacillati</taxon>
        <taxon>Chloroflexota</taxon>
        <taxon>Chloroflexia</taxon>
        <taxon>Chloroflexales</taxon>
        <taxon>Chloroflexineae</taxon>
        <taxon>Chloroflexaceae</taxon>
        <taxon>Chloroflexus</taxon>
    </lineage>
</organism>